<sequence length="265" mass="28778">MTKAFAGKICIVTGGCSGIGLAVGEALLKRGAVVYLADLSEHNVERTREKMKAQSNARCAVVDVTRQEEIAGLIRSAAAENGRLDYLFNNAGIGATMPFERVTLATWEKVININLWGVIYGIDAAFPIMEKQGFGHIVNTSSLAGVIAPPYQAVYCASKYAVTGLGEALRYELAHKGIAVTTICPGNVATPIFGDAAPPEDAILPEDAAEIILAGVEQKKGIVIFPRNMDTFVRRGQMHPEEIEQWMFQEAEIRRKAYADHGNYY</sequence>
<dbReference type="PRINTS" id="PR00080">
    <property type="entry name" value="SDRFAMILY"/>
</dbReference>
<evidence type="ECO:0000313" key="6">
    <source>
        <dbReference type="Proteomes" id="UP001141336"/>
    </source>
</evidence>
<organism evidence="5 6">
    <name type="scientific">Methanocorpusculum vombati</name>
    <dbReference type="NCBI Taxonomy" id="3002864"/>
    <lineage>
        <taxon>Archaea</taxon>
        <taxon>Methanobacteriati</taxon>
        <taxon>Methanobacteriota</taxon>
        <taxon>Stenosarchaea group</taxon>
        <taxon>Methanomicrobia</taxon>
        <taxon>Methanomicrobiales</taxon>
        <taxon>Methanocorpusculaceae</taxon>
        <taxon>Methanocorpusculum</taxon>
    </lineage>
</organism>
<dbReference type="CDD" id="cd05233">
    <property type="entry name" value="SDR_c"/>
    <property type="match status" value="1"/>
</dbReference>
<gene>
    <name evidence="5" type="ORF">O0S09_01225</name>
</gene>
<dbReference type="InterPro" id="IPR002347">
    <property type="entry name" value="SDR_fam"/>
</dbReference>
<accession>A0ABT4IJG4</accession>
<dbReference type="InterPro" id="IPR036291">
    <property type="entry name" value="NAD(P)-bd_dom_sf"/>
</dbReference>
<dbReference type="PROSITE" id="PS00061">
    <property type="entry name" value="ADH_SHORT"/>
    <property type="match status" value="1"/>
</dbReference>
<evidence type="ECO:0000256" key="3">
    <source>
        <dbReference type="RuleBase" id="RU000363"/>
    </source>
</evidence>
<dbReference type="PANTHER" id="PTHR44196:SF1">
    <property type="entry name" value="DEHYDROGENASE_REDUCTASE SDR FAMILY MEMBER 7B"/>
    <property type="match status" value="1"/>
</dbReference>
<comment type="similarity">
    <text evidence="1 3">Belongs to the short-chain dehydrogenases/reductases (SDR) family.</text>
</comment>
<dbReference type="PANTHER" id="PTHR44196">
    <property type="entry name" value="DEHYDROGENASE/REDUCTASE SDR FAMILY MEMBER 7B"/>
    <property type="match status" value="1"/>
</dbReference>
<evidence type="ECO:0000313" key="5">
    <source>
        <dbReference type="EMBL" id="MCZ0861878.1"/>
    </source>
</evidence>
<feature type="domain" description="Ketoreductase" evidence="4">
    <location>
        <begin position="8"/>
        <end position="186"/>
    </location>
</feature>
<dbReference type="PRINTS" id="PR00081">
    <property type="entry name" value="GDHRDH"/>
</dbReference>
<evidence type="ECO:0000256" key="1">
    <source>
        <dbReference type="ARBA" id="ARBA00006484"/>
    </source>
</evidence>
<comment type="caution">
    <text evidence="5">The sequence shown here is derived from an EMBL/GenBank/DDBJ whole genome shotgun (WGS) entry which is preliminary data.</text>
</comment>
<dbReference type="SUPFAM" id="SSF51735">
    <property type="entry name" value="NAD(P)-binding Rossmann-fold domains"/>
    <property type="match status" value="1"/>
</dbReference>
<keyword evidence="6" id="KW-1185">Reference proteome</keyword>
<reference evidence="5" key="1">
    <citation type="submission" date="2022-12" db="EMBL/GenBank/DDBJ databases">
        <title>Isolation and characterisation of novel Methanocorpusculum spp. from native Australian herbivores indicates the genus is ancestrally host-associated.</title>
        <authorList>
            <person name="Volmer J.G."/>
            <person name="Soo R.M."/>
            <person name="Evans P.N."/>
            <person name="Hoedt E.C."/>
            <person name="Astorga Alsina A.L."/>
            <person name="Woodcroft B.J."/>
            <person name="Tyson G.W."/>
            <person name="Hugenholtz P."/>
            <person name="Morrison M."/>
        </authorList>
    </citation>
    <scope>NUCLEOTIDE SEQUENCE</scope>
    <source>
        <strain evidence="5">CW153</strain>
    </source>
</reference>
<dbReference type="InterPro" id="IPR057326">
    <property type="entry name" value="KR_dom"/>
</dbReference>
<protein>
    <submittedName>
        <fullName evidence="5">SDR family NAD(P)-dependent oxidoreductase</fullName>
    </submittedName>
</protein>
<proteinExistence type="inferred from homology"/>
<dbReference type="Pfam" id="PF00106">
    <property type="entry name" value="adh_short"/>
    <property type="match status" value="1"/>
</dbReference>
<dbReference type="EMBL" id="JAPTGC010000001">
    <property type="protein sequence ID" value="MCZ0861878.1"/>
    <property type="molecule type" value="Genomic_DNA"/>
</dbReference>
<dbReference type="SMART" id="SM00822">
    <property type="entry name" value="PKS_KR"/>
    <property type="match status" value="1"/>
</dbReference>
<dbReference type="InterPro" id="IPR020904">
    <property type="entry name" value="Sc_DH/Rdtase_CS"/>
</dbReference>
<dbReference type="Gene3D" id="3.40.50.720">
    <property type="entry name" value="NAD(P)-binding Rossmann-like Domain"/>
    <property type="match status" value="1"/>
</dbReference>
<evidence type="ECO:0000259" key="4">
    <source>
        <dbReference type="SMART" id="SM00822"/>
    </source>
</evidence>
<keyword evidence="2" id="KW-0560">Oxidoreductase</keyword>
<dbReference type="Proteomes" id="UP001141336">
    <property type="component" value="Unassembled WGS sequence"/>
</dbReference>
<evidence type="ECO:0000256" key="2">
    <source>
        <dbReference type="ARBA" id="ARBA00023002"/>
    </source>
</evidence>
<name>A0ABT4IJG4_9EURY</name>
<dbReference type="RefSeq" id="WP_268922063.1">
    <property type="nucleotide sequence ID" value="NZ_JAPTGC010000001.1"/>
</dbReference>